<evidence type="ECO:0000313" key="3">
    <source>
        <dbReference type="Proteomes" id="UP001190700"/>
    </source>
</evidence>
<accession>A0AAE0L618</accession>
<protein>
    <submittedName>
        <fullName evidence="2">Uncharacterized protein</fullName>
    </submittedName>
</protein>
<dbReference type="AlphaFoldDB" id="A0AAE0L618"/>
<reference evidence="2 3" key="1">
    <citation type="journal article" date="2015" name="Genome Biol. Evol.">
        <title>Comparative Genomics of a Bacterivorous Green Alga Reveals Evolutionary Causalities and Consequences of Phago-Mixotrophic Mode of Nutrition.</title>
        <authorList>
            <person name="Burns J.A."/>
            <person name="Paasch A."/>
            <person name="Narechania A."/>
            <person name="Kim E."/>
        </authorList>
    </citation>
    <scope>NUCLEOTIDE SEQUENCE [LARGE SCALE GENOMIC DNA]</scope>
    <source>
        <strain evidence="2 3">PLY_AMNH</strain>
    </source>
</reference>
<keyword evidence="3" id="KW-1185">Reference proteome</keyword>
<sequence length="306" mass="31890">MGTSARSHTAAARRSLVTIFDDAVVRHATTPATPTVAAAPAAQSAGAMFLDAVRRLAKESFDERAAELVIKKVYDDNNISVGLYIRIPAPPTSSPVCSGCLILVADDACVERPREGMAVAQTTNSKQTARDVRAENPKPIGGLPHPKARRGDGGHSSSSSESSAATDTEFTGATVPMLCIARVGSGPVRSKLTANLSMKDMCGSCACNALTGHISSSDTTDCGAEGGAGGGGTTRASAWHSSWTLKLLMFTAPPTAQTPKWVSAGWRHSRYSSMVSGTRSSATAKEKAETVSYSNHSLLRKPDVNP</sequence>
<evidence type="ECO:0000256" key="1">
    <source>
        <dbReference type="SAM" id="MobiDB-lite"/>
    </source>
</evidence>
<feature type="region of interest" description="Disordered" evidence="1">
    <location>
        <begin position="119"/>
        <end position="167"/>
    </location>
</feature>
<organism evidence="2 3">
    <name type="scientific">Cymbomonas tetramitiformis</name>
    <dbReference type="NCBI Taxonomy" id="36881"/>
    <lineage>
        <taxon>Eukaryota</taxon>
        <taxon>Viridiplantae</taxon>
        <taxon>Chlorophyta</taxon>
        <taxon>Pyramimonadophyceae</taxon>
        <taxon>Pyramimonadales</taxon>
        <taxon>Pyramimonadaceae</taxon>
        <taxon>Cymbomonas</taxon>
    </lineage>
</organism>
<dbReference type="EMBL" id="LGRX02008653">
    <property type="protein sequence ID" value="KAK3273094.1"/>
    <property type="molecule type" value="Genomic_DNA"/>
</dbReference>
<proteinExistence type="predicted"/>
<gene>
    <name evidence="2" type="ORF">CYMTET_18649</name>
</gene>
<feature type="region of interest" description="Disordered" evidence="1">
    <location>
        <begin position="275"/>
        <end position="306"/>
    </location>
</feature>
<dbReference type="Proteomes" id="UP001190700">
    <property type="component" value="Unassembled WGS sequence"/>
</dbReference>
<comment type="caution">
    <text evidence="2">The sequence shown here is derived from an EMBL/GenBank/DDBJ whole genome shotgun (WGS) entry which is preliminary data.</text>
</comment>
<evidence type="ECO:0000313" key="2">
    <source>
        <dbReference type="EMBL" id="KAK3273094.1"/>
    </source>
</evidence>
<name>A0AAE0L618_9CHLO</name>